<evidence type="ECO:0000256" key="4">
    <source>
        <dbReference type="ARBA" id="ARBA00022989"/>
    </source>
</evidence>
<sequence length="550" mass="60418">MASSSRNPLTRLHGVFKKMTWTLFTAWMITSLLNVMFGYDTTSFAGVQSIPSFDKQFGTPSKGGTYALSPSRASFMSSCAFAGKLLGALSAPLPVEWFGHRYILWLGCCIAFLGIIIEATSSTVAQFVVGRNIIYFSVGMVEVTVPMYQAELCPAAMRGTIVGSMQLFNQVGQITAAGVNRAFYQSTKRSGWLVPVCVQLICPFVVVFGLFIVPDAPRWLLSKSRFEDAVKSLERVRPGEDVRAGLCRKEAEAIREALDNKVEKGPWIDLVRGTNLRRTTIVLTLLLLQQFCGQGFVSQYSPRFYKKVGLGAHAFDYNIASATAGWAGCLLGMIASDIVGRRDLLIWGCITFSLFLFLVSGLGLHAHPSPSEARGLVASVVLYIFIFTGLVALPYRFGATHADKTVQNSGSNFVCYCFRSSDCGLEREDGWSRNCYQASLIHVVGAFIVAFCVPYLINAISANIGWLFGGIALFTATWVFFFVPETKNRSLEEMDELFSARIPARKFKHTETVGAAHRVTELENAGLSDVVTEPGKVQEWHDEQLSAKAG</sequence>
<dbReference type="AlphaFoldDB" id="A0A0D2F193"/>
<dbReference type="PANTHER" id="PTHR48022">
    <property type="entry name" value="PLASTIDIC GLUCOSE TRANSPORTER 4"/>
    <property type="match status" value="1"/>
</dbReference>
<keyword evidence="5 6" id="KW-0472">Membrane</keyword>
<dbReference type="InterPro" id="IPR036259">
    <property type="entry name" value="MFS_trans_sf"/>
</dbReference>
<dbReference type="GeneID" id="25328066"/>
<dbReference type="PANTHER" id="PTHR48022:SF2">
    <property type="entry name" value="PLASTIDIC GLUCOSE TRANSPORTER 4"/>
    <property type="match status" value="1"/>
</dbReference>
<feature type="transmembrane region" description="Helical" evidence="6">
    <location>
        <begin position="463"/>
        <end position="483"/>
    </location>
</feature>
<dbReference type="OrthoDB" id="6612291at2759"/>
<evidence type="ECO:0000313" key="8">
    <source>
        <dbReference type="EMBL" id="KIW53744.1"/>
    </source>
</evidence>
<dbReference type="GO" id="GO:0016020">
    <property type="term" value="C:membrane"/>
    <property type="evidence" value="ECO:0007669"/>
    <property type="project" value="UniProtKB-SubCell"/>
</dbReference>
<organism evidence="8 9">
    <name type="scientific">Exophiala xenobiotica</name>
    <dbReference type="NCBI Taxonomy" id="348802"/>
    <lineage>
        <taxon>Eukaryota</taxon>
        <taxon>Fungi</taxon>
        <taxon>Dikarya</taxon>
        <taxon>Ascomycota</taxon>
        <taxon>Pezizomycotina</taxon>
        <taxon>Eurotiomycetes</taxon>
        <taxon>Chaetothyriomycetidae</taxon>
        <taxon>Chaetothyriales</taxon>
        <taxon>Herpotrichiellaceae</taxon>
        <taxon>Exophiala</taxon>
    </lineage>
</organism>
<evidence type="ECO:0000259" key="7">
    <source>
        <dbReference type="PROSITE" id="PS50850"/>
    </source>
</evidence>
<feature type="domain" description="Major facilitator superfamily (MFS) profile" evidence="7">
    <location>
        <begin position="26"/>
        <end position="487"/>
    </location>
</feature>
<dbReference type="Gene3D" id="1.20.1250.20">
    <property type="entry name" value="MFS general substrate transporter like domains"/>
    <property type="match status" value="2"/>
</dbReference>
<protein>
    <recommendedName>
        <fullName evidence="7">Major facilitator superfamily (MFS) profile domain-containing protein</fullName>
    </recommendedName>
</protein>
<reference evidence="8 9" key="1">
    <citation type="submission" date="2015-01" db="EMBL/GenBank/DDBJ databases">
        <title>The Genome Sequence of Exophiala xenobiotica CBS118157.</title>
        <authorList>
            <consortium name="The Broad Institute Genomics Platform"/>
            <person name="Cuomo C."/>
            <person name="de Hoog S."/>
            <person name="Gorbushina A."/>
            <person name="Stielow B."/>
            <person name="Teixiera M."/>
            <person name="Abouelleil A."/>
            <person name="Chapman S.B."/>
            <person name="Priest M."/>
            <person name="Young S.K."/>
            <person name="Wortman J."/>
            <person name="Nusbaum C."/>
            <person name="Birren B."/>
        </authorList>
    </citation>
    <scope>NUCLEOTIDE SEQUENCE [LARGE SCALE GENOMIC DNA]</scope>
    <source>
        <strain evidence="8 9">CBS 118157</strain>
    </source>
</reference>
<proteinExistence type="inferred from homology"/>
<name>A0A0D2F193_9EURO</name>
<comment type="similarity">
    <text evidence="2">Belongs to the major facilitator superfamily. Sugar transporter (TC 2.A.1.1) family.</text>
</comment>
<dbReference type="EMBL" id="KN847320">
    <property type="protein sequence ID" value="KIW53744.1"/>
    <property type="molecule type" value="Genomic_DNA"/>
</dbReference>
<dbReference type="RefSeq" id="XP_013314328.1">
    <property type="nucleotide sequence ID" value="XM_013458874.1"/>
</dbReference>
<dbReference type="InterPro" id="IPR050360">
    <property type="entry name" value="MFS_Sugar_Transporters"/>
</dbReference>
<gene>
    <name evidence="8" type="ORF">PV05_06158</name>
</gene>
<evidence type="ECO:0000256" key="5">
    <source>
        <dbReference type="ARBA" id="ARBA00023136"/>
    </source>
</evidence>
<dbReference type="Proteomes" id="UP000054342">
    <property type="component" value="Unassembled WGS sequence"/>
</dbReference>
<keyword evidence="4 6" id="KW-1133">Transmembrane helix</keyword>
<dbReference type="InterPro" id="IPR005828">
    <property type="entry name" value="MFS_sugar_transport-like"/>
</dbReference>
<feature type="transmembrane region" description="Helical" evidence="6">
    <location>
        <begin position="102"/>
        <end position="121"/>
    </location>
</feature>
<dbReference type="STRING" id="348802.A0A0D2F193"/>
<dbReference type="HOGENOM" id="CLU_001265_30_1_1"/>
<feature type="transmembrane region" description="Helical" evidence="6">
    <location>
        <begin position="192"/>
        <end position="213"/>
    </location>
</feature>
<dbReference type="PROSITE" id="PS00216">
    <property type="entry name" value="SUGAR_TRANSPORT_1"/>
    <property type="match status" value="1"/>
</dbReference>
<feature type="transmembrane region" description="Helical" evidence="6">
    <location>
        <begin position="21"/>
        <end position="39"/>
    </location>
</feature>
<feature type="transmembrane region" description="Helical" evidence="6">
    <location>
        <begin position="376"/>
        <end position="395"/>
    </location>
</feature>
<evidence type="ECO:0000256" key="3">
    <source>
        <dbReference type="ARBA" id="ARBA00022692"/>
    </source>
</evidence>
<comment type="subcellular location">
    <subcellularLocation>
        <location evidence="1">Membrane</location>
        <topology evidence="1">Multi-pass membrane protein</topology>
    </subcellularLocation>
</comment>
<feature type="transmembrane region" description="Helical" evidence="6">
    <location>
        <begin position="344"/>
        <end position="364"/>
    </location>
</feature>
<evidence type="ECO:0000256" key="1">
    <source>
        <dbReference type="ARBA" id="ARBA00004141"/>
    </source>
</evidence>
<evidence type="ECO:0000256" key="2">
    <source>
        <dbReference type="ARBA" id="ARBA00010992"/>
    </source>
</evidence>
<dbReference type="InterPro" id="IPR005829">
    <property type="entry name" value="Sugar_transporter_CS"/>
</dbReference>
<dbReference type="InterPro" id="IPR020846">
    <property type="entry name" value="MFS_dom"/>
</dbReference>
<evidence type="ECO:0000313" key="9">
    <source>
        <dbReference type="Proteomes" id="UP000054342"/>
    </source>
</evidence>
<feature type="transmembrane region" description="Helical" evidence="6">
    <location>
        <begin position="317"/>
        <end position="335"/>
    </location>
</feature>
<keyword evidence="3 6" id="KW-0812">Transmembrane</keyword>
<keyword evidence="9" id="KW-1185">Reference proteome</keyword>
<evidence type="ECO:0000256" key="6">
    <source>
        <dbReference type="SAM" id="Phobius"/>
    </source>
</evidence>
<dbReference type="Pfam" id="PF00083">
    <property type="entry name" value="Sugar_tr"/>
    <property type="match status" value="2"/>
</dbReference>
<dbReference type="SUPFAM" id="SSF103473">
    <property type="entry name" value="MFS general substrate transporter"/>
    <property type="match status" value="1"/>
</dbReference>
<feature type="transmembrane region" description="Helical" evidence="6">
    <location>
        <begin position="435"/>
        <end position="457"/>
    </location>
</feature>
<accession>A0A0D2F193</accession>
<dbReference type="PROSITE" id="PS50850">
    <property type="entry name" value="MFS"/>
    <property type="match status" value="1"/>
</dbReference>
<dbReference type="GO" id="GO:0005351">
    <property type="term" value="F:carbohydrate:proton symporter activity"/>
    <property type="evidence" value="ECO:0007669"/>
    <property type="project" value="TreeGrafter"/>
</dbReference>